<dbReference type="InterPro" id="IPR043775">
    <property type="entry name" value="DUF5717_N"/>
</dbReference>
<name>A0ABT1EG17_9FIRM</name>
<accession>A0ABT1EG17</accession>
<feature type="domain" description="DUF5717" evidence="2">
    <location>
        <begin position="5"/>
        <end position="760"/>
    </location>
</feature>
<dbReference type="InterPro" id="IPR043774">
    <property type="entry name" value="DUF5717_C"/>
</dbReference>
<sequence>MHLLKEKIQRFSKGDFQSTKPKITFDETNIVIIIGEGEVYRGSLTIKSNTKDRVRGIIYPSSLRVHLKEQGFDGTVCRIEYTYDGRGLEPGYVEDGFFDIVSDTGEYRLAFTAITEKPYITTPYGKVQSTEDFRKLAVKDYSEAARLFRSKEFYDILKYEDERILYLYDNMRKWSLGEQALEEFLVGIKQKECIFLTLQGEGMFFEDVKDATKGTLTIMKNTWGFMPIRIEAEGDFVRLNKQQITTDDFVGNAYEFEYVVRPEYLHGGRNFLRLKFITPYEILYYVVEVLQNVDIDENHRDEDLYMAQIVKSYIRHVSGVKTLNEWVEETLKRLKLLKQLDSQNDMYQLLTAHVSLMGNKEEEAKWILENYNYNRFALVKDFEVNSYYLYLTALIRGEGSHYARVIQDLEKTHIRHQESWILLWMLLDLDNRYKNPNKRLSMLSSHYDFGNHQVTYYLECFLCYKEKPALLKKLGDFELQVLNFAAKYQLITKELALYLANFASQQKFYEEKLFVILERTYEMYPESMILNAICILLIKGGKIAPGYFKWYKLAVDNDFRLAKLYEYYMLTVDEEQMKEPLPRVIYLYYLHGNNLNYKKCAFLYASLVQHEEEAGDLYLGYREQMVKFTWNQLMKRRVTDSLKILYKRFCREDEMDAKRIEAMRDICFSYLVTTKVPNMSRVLVIEKDGTIKQRVPYERDGAIIYLYDKESRIIWESREGRYYTDSIAFETSRLFYEPRFLELCKNYGDTTGAWKEEEVKRELDFDELYHLGIEVFPEKDVLRLVSREIRESEYKESQVLTYYSIILFKRDMYDKATLTYLAEHYTGGTRNMKELYYVLKDYNVPTHVLGEKIITQMIFSETILNGDEIFLDYYRSDGVYFRVKQAYLAYVTREYLLRKKVLRRSIFDIIMLECHEREELPDVCKIALLEYFSDKSYSQEEGEVLRNVMGELCEKGILFEFYMVYPKQWLRELLLFDKVLVSYKAKPGNRVWVCYKIRRNNKDELGFHKEALLPTFETMYVKDFILFDDEELIYYFQETDGNLVTESKKKKIDNKNNVATAGRYARLNEMIGVSPANLKGMMIAYEEEEIISEKIYHKY</sequence>
<organism evidence="3 4">
    <name type="scientific">Aequitasia blattaphilus</name>
    <dbReference type="NCBI Taxonomy" id="2949332"/>
    <lineage>
        <taxon>Bacteria</taxon>
        <taxon>Bacillati</taxon>
        <taxon>Bacillota</taxon>
        <taxon>Clostridia</taxon>
        <taxon>Lachnospirales</taxon>
        <taxon>Lachnospiraceae</taxon>
        <taxon>Aequitasia</taxon>
    </lineage>
</organism>
<evidence type="ECO:0000313" key="3">
    <source>
        <dbReference type="EMBL" id="MCP1103402.1"/>
    </source>
</evidence>
<keyword evidence="4" id="KW-1185">Reference proteome</keyword>
<dbReference type="Pfam" id="PF18983">
    <property type="entry name" value="DUF5717"/>
    <property type="match status" value="1"/>
</dbReference>
<protein>
    <submittedName>
        <fullName evidence="3">DUF5717 family protein</fullName>
    </submittedName>
</protein>
<evidence type="ECO:0000313" key="4">
    <source>
        <dbReference type="Proteomes" id="UP001523566"/>
    </source>
</evidence>
<gene>
    <name evidence="3" type="ORF">NK125_13425</name>
</gene>
<reference evidence="3 4" key="1">
    <citation type="journal article" date="2022" name="Genome Biol. Evol.">
        <title>Host diet, physiology and behaviors set the stage for Lachnospiraceae cladogenesis.</title>
        <authorList>
            <person name="Vera-Ponce De Leon A."/>
            <person name="Schneider M."/>
            <person name="Jahnes B.C."/>
            <person name="Sadowski V."/>
            <person name="Camuy-Velez L.A."/>
            <person name="Duan J."/>
            <person name="Sabree Z.L."/>
        </authorList>
    </citation>
    <scope>NUCLEOTIDE SEQUENCE [LARGE SCALE GENOMIC DNA]</scope>
    <source>
        <strain evidence="3 4">PAL113</strain>
    </source>
</reference>
<comment type="caution">
    <text evidence="3">The sequence shown here is derived from an EMBL/GenBank/DDBJ whole genome shotgun (WGS) entry which is preliminary data.</text>
</comment>
<evidence type="ECO:0000259" key="1">
    <source>
        <dbReference type="Pfam" id="PF18983"/>
    </source>
</evidence>
<proteinExistence type="predicted"/>
<dbReference type="RefSeq" id="WP_262067175.1">
    <property type="nucleotide sequence ID" value="NZ_JAMXOD010000025.1"/>
</dbReference>
<evidence type="ECO:0000259" key="2">
    <source>
        <dbReference type="Pfam" id="PF18984"/>
    </source>
</evidence>
<dbReference type="EMBL" id="JAMZFW010000025">
    <property type="protein sequence ID" value="MCP1103402.1"/>
    <property type="molecule type" value="Genomic_DNA"/>
</dbReference>
<dbReference type="Pfam" id="PF18984">
    <property type="entry name" value="DUF5717_N"/>
    <property type="match status" value="1"/>
</dbReference>
<dbReference type="Proteomes" id="UP001523566">
    <property type="component" value="Unassembled WGS sequence"/>
</dbReference>
<feature type="domain" description="DUF5717" evidence="1">
    <location>
        <begin position="798"/>
        <end position="1095"/>
    </location>
</feature>